<dbReference type="GO" id="GO:0004239">
    <property type="term" value="F:initiator methionyl aminopeptidase activity"/>
    <property type="evidence" value="ECO:0007669"/>
    <property type="project" value="UniProtKB-UniRule"/>
</dbReference>
<comment type="cofactor">
    <cofactor evidence="6">
        <name>Co(2+)</name>
        <dbReference type="ChEBI" id="CHEBI:48828"/>
    </cofactor>
    <cofactor evidence="6">
        <name>Zn(2+)</name>
        <dbReference type="ChEBI" id="CHEBI:29105"/>
    </cofactor>
    <cofactor evidence="6">
        <name>Mn(2+)</name>
        <dbReference type="ChEBI" id="CHEBI:29035"/>
    </cofactor>
    <cofactor evidence="6">
        <name>Fe(2+)</name>
        <dbReference type="ChEBI" id="CHEBI:29033"/>
    </cofactor>
    <text evidence="6">Binds 2 divalent metal cations per subunit. Has a high-affinity and a low affinity metal-binding site. The true nature of the physiological cofactor is under debate. The enzyme is active with cobalt, zinc, manganese or divalent iron ions. Most likely, methionine aminopeptidases function as mononuclear Fe(2+)-metalloproteases under physiological conditions, and the catalytically relevant metal-binding site has been assigned to the histidine-containing high-affinity site.</text>
</comment>
<name>A0A9D1SBW6_9PROT</name>
<feature type="binding site" evidence="6">
    <location>
        <position position="231"/>
    </location>
    <ligand>
        <name>a divalent metal cation</name>
        <dbReference type="ChEBI" id="CHEBI:60240"/>
        <label>2</label>
        <note>catalytic</note>
    </ligand>
</feature>
<evidence type="ECO:0000256" key="7">
    <source>
        <dbReference type="RuleBase" id="RU003653"/>
    </source>
</evidence>
<dbReference type="Gene3D" id="3.90.230.10">
    <property type="entry name" value="Creatinase/methionine aminopeptidase superfamily"/>
    <property type="match status" value="1"/>
</dbReference>
<sequence>MIYDAADYEGMRKAGKVAAECLDYITPYVQVGVTTGELDDLCREFMINKGAVPACLGYHGYPKSTCISINHVICHGIPGPDRKLADGDILNIDVTAIVDGWYGDTSRMYYAGKPKLKATRLCDVTYECMMRGIDVVKPGAHFGDIGYVIAEYAHKYGYSVVDMFCGHGVGKVFHDAPNVMHIANKGTGPIMEEGMIFTIEPMINIGRPDGIILQNGWTAVTRDKSLSAQFEHSLAVTKDGYEVFTYSPKGMDKPPYKID</sequence>
<dbReference type="EC" id="3.4.11.18" evidence="6 7"/>
<feature type="binding site" evidence="6">
    <location>
        <position position="174"/>
    </location>
    <ligand>
        <name>substrate</name>
    </ligand>
</feature>
<organism evidence="9 10">
    <name type="scientific">Candidatus Scatocola faecipullorum</name>
    <dbReference type="NCBI Taxonomy" id="2840917"/>
    <lineage>
        <taxon>Bacteria</taxon>
        <taxon>Pseudomonadati</taxon>
        <taxon>Pseudomonadota</taxon>
        <taxon>Alphaproteobacteria</taxon>
        <taxon>Rhodospirillales</taxon>
        <taxon>Rhodospirillaceae</taxon>
        <taxon>Rhodospirillaceae incertae sedis</taxon>
        <taxon>Candidatus Scatocola</taxon>
    </lineage>
</organism>
<comment type="function">
    <text evidence="1 6">Removes the N-terminal methionine from nascent proteins. The N-terminal methionine is often cleaved when the second residue in the primary sequence is small and uncharged (Met-Ala-, Cys, Gly, Pro, Ser, Thr, or Val). Requires deformylation of the N(alpha)-formylated initiator methionine before it can be hydrolyzed.</text>
</comment>
<feature type="binding site" evidence="6">
    <location>
        <position position="231"/>
    </location>
    <ligand>
        <name>a divalent metal cation</name>
        <dbReference type="ChEBI" id="CHEBI:60240"/>
        <label>1</label>
    </ligand>
</feature>
<feature type="binding site" evidence="6">
    <location>
        <position position="200"/>
    </location>
    <ligand>
        <name>a divalent metal cation</name>
        <dbReference type="ChEBI" id="CHEBI:60240"/>
        <label>2</label>
        <note>catalytic</note>
    </ligand>
</feature>
<feature type="binding site" evidence="6">
    <location>
        <position position="93"/>
    </location>
    <ligand>
        <name>a divalent metal cation</name>
        <dbReference type="ChEBI" id="CHEBI:60240"/>
        <label>1</label>
    </ligand>
</feature>
<keyword evidence="5 6" id="KW-0378">Hydrolase</keyword>
<dbReference type="GO" id="GO:0006508">
    <property type="term" value="P:proteolysis"/>
    <property type="evidence" value="ECO:0007669"/>
    <property type="project" value="UniProtKB-KW"/>
</dbReference>
<dbReference type="GO" id="GO:0005829">
    <property type="term" value="C:cytosol"/>
    <property type="evidence" value="ECO:0007669"/>
    <property type="project" value="TreeGrafter"/>
</dbReference>
<keyword evidence="3 6" id="KW-0645">Protease</keyword>
<protein>
    <recommendedName>
        <fullName evidence="6 7">Methionine aminopeptidase</fullName>
        <shortName evidence="6">MAP</shortName>
        <shortName evidence="6">MetAP</shortName>
        <ecNumber evidence="6 7">3.4.11.18</ecNumber>
    </recommendedName>
    <alternativeName>
        <fullName evidence="6">Peptidase M</fullName>
    </alternativeName>
</protein>
<reference evidence="9" key="2">
    <citation type="journal article" date="2021" name="PeerJ">
        <title>Extensive microbial diversity within the chicken gut microbiome revealed by metagenomics and culture.</title>
        <authorList>
            <person name="Gilroy R."/>
            <person name="Ravi A."/>
            <person name="Getino M."/>
            <person name="Pursley I."/>
            <person name="Horton D.L."/>
            <person name="Alikhan N.F."/>
            <person name="Baker D."/>
            <person name="Gharbi K."/>
            <person name="Hall N."/>
            <person name="Watson M."/>
            <person name="Adriaenssens E.M."/>
            <person name="Foster-Nyarko E."/>
            <person name="Jarju S."/>
            <person name="Secka A."/>
            <person name="Antonio M."/>
            <person name="Oren A."/>
            <person name="Chaudhuri R.R."/>
            <person name="La Ragione R."/>
            <person name="Hildebrand F."/>
            <person name="Pallen M.J."/>
        </authorList>
    </citation>
    <scope>NUCLEOTIDE SEQUENCE</scope>
    <source>
        <strain evidence="9">ChiW3-316</strain>
    </source>
</reference>
<dbReference type="InterPro" id="IPR036005">
    <property type="entry name" value="Creatinase/aminopeptidase-like"/>
</dbReference>
<accession>A0A9D1SBW6</accession>
<dbReference type="GO" id="GO:0046872">
    <property type="term" value="F:metal ion binding"/>
    <property type="evidence" value="ECO:0007669"/>
    <property type="project" value="UniProtKB-UniRule"/>
</dbReference>
<comment type="subunit">
    <text evidence="6">Monomer.</text>
</comment>
<dbReference type="AlphaFoldDB" id="A0A9D1SBW6"/>
<dbReference type="InterPro" id="IPR001714">
    <property type="entry name" value="Pept_M24_MAP"/>
</dbReference>
<reference evidence="9" key="1">
    <citation type="submission" date="2020-10" db="EMBL/GenBank/DDBJ databases">
        <authorList>
            <person name="Gilroy R."/>
        </authorList>
    </citation>
    <scope>NUCLEOTIDE SEQUENCE</scope>
    <source>
        <strain evidence="9">ChiW3-316</strain>
    </source>
</reference>
<dbReference type="InterPro" id="IPR002467">
    <property type="entry name" value="Pept_M24A_MAP1"/>
</dbReference>
<feature type="binding site" evidence="6">
    <location>
        <position position="104"/>
    </location>
    <ligand>
        <name>a divalent metal cation</name>
        <dbReference type="ChEBI" id="CHEBI:60240"/>
        <label>1</label>
    </ligand>
</feature>
<dbReference type="HAMAP" id="MF_01974">
    <property type="entry name" value="MetAP_1"/>
    <property type="match status" value="1"/>
</dbReference>
<dbReference type="PRINTS" id="PR00599">
    <property type="entry name" value="MAPEPTIDASE"/>
</dbReference>
<evidence type="ECO:0000256" key="3">
    <source>
        <dbReference type="ARBA" id="ARBA00022670"/>
    </source>
</evidence>
<comment type="catalytic activity">
    <reaction evidence="6 7">
        <text>Release of N-terminal amino acids, preferentially methionine, from peptides and arylamides.</text>
        <dbReference type="EC" id="3.4.11.18"/>
    </reaction>
</comment>
<keyword evidence="2 6" id="KW-0031">Aminopeptidase</keyword>
<evidence type="ECO:0000313" key="10">
    <source>
        <dbReference type="Proteomes" id="UP000824107"/>
    </source>
</evidence>
<evidence type="ECO:0000256" key="6">
    <source>
        <dbReference type="HAMAP-Rule" id="MF_01974"/>
    </source>
</evidence>
<gene>
    <name evidence="6 9" type="primary">map</name>
    <name evidence="9" type="ORF">IAD20_07470</name>
</gene>
<dbReference type="Pfam" id="PF00557">
    <property type="entry name" value="Peptidase_M24"/>
    <property type="match status" value="1"/>
</dbReference>
<dbReference type="Proteomes" id="UP000824107">
    <property type="component" value="Unassembled WGS sequence"/>
</dbReference>
<evidence type="ECO:0000256" key="2">
    <source>
        <dbReference type="ARBA" id="ARBA00022438"/>
    </source>
</evidence>
<evidence type="ECO:0000256" key="1">
    <source>
        <dbReference type="ARBA" id="ARBA00002521"/>
    </source>
</evidence>
<evidence type="ECO:0000259" key="8">
    <source>
        <dbReference type="Pfam" id="PF00557"/>
    </source>
</evidence>
<dbReference type="CDD" id="cd01086">
    <property type="entry name" value="MetAP1"/>
    <property type="match status" value="1"/>
</dbReference>
<evidence type="ECO:0000313" key="9">
    <source>
        <dbReference type="EMBL" id="HIU53903.1"/>
    </source>
</evidence>
<evidence type="ECO:0000256" key="4">
    <source>
        <dbReference type="ARBA" id="ARBA00022723"/>
    </source>
</evidence>
<dbReference type="NCBIfam" id="TIGR00500">
    <property type="entry name" value="met_pdase_I"/>
    <property type="match status" value="1"/>
</dbReference>
<dbReference type="EMBL" id="DVNC01000051">
    <property type="protein sequence ID" value="HIU53903.1"/>
    <property type="molecule type" value="Genomic_DNA"/>
</dbReference>
<keyword evidence="4 6" id="KW-0479">Metal-binding</keyword>
<proteinExistence type="inferred from homology"/>
<dbReference type="PANTHER" id="PTHR43330:SF27">
    <property type="entry name" value="METHIONINE AMINOPEPTIDASE"/>
    <property type="match status" value="1"/>
</dbReference>
<dbReference type="InterPro" id="IPR000994">
    <property type="entry name" value="Pept_M24"/>
</dbReference>
<dbReference type="GO" id="GO:0070006">
    <property type="term" value="F:metalloaminopeptidase activity"/>
    <property type="evidence" value="ECO:0007669"/>
    <property type="project" value="UniProtKB-UniRule"/>
</dbReference>
<comment type="caution">
    <text evidence="9">The sequence shown here is derived from an EMBL/GenBank/DDBJ whole genome shotgun (WGS) entry which is preliminary data.</text>
</comment>
<dbReference type="PANTHER" id="PTHR43330">
    <property type="entry name" value="METHIONINE AMINOPEPTIDASE"/>
    <property type="match status" value="1"/>
</dbReference>
<feature type="domain" description="Peptidase M24" evidence="8">
    <location>
        <begin position="9"/>
        <end position="238"/>
    </location>
</feature>
<feature type="binding site" evidence="6">
    <location>
        <position position="104"/>
    </location>
    <ligand>
        <name>a divalent metal cation</name>
        <dbReference type="ChEBI" id="CHEBI:60240"/>
        <label>2</label>
        <note>catalytic</note>
    </ligand>
</feature>
<dbReference type="SUPFAM" id="SSF55920">
    <property type="entry name" value="Creatinase/aminopeptidase"/>
    <property type="match status" value="1"/>
</dbReference>
<feature type="binding site" evidence="6">
    <location>
        <position position="75"/>
    </location>
    <ligand>
        <name>substrate</name>
    </ligand>
</feature>
<evidence type="ECO:0000256" key="5">
    <source>
        <dbReference type="ARBA" id="ARBA00022801"/>
    </source>
</evidence>
<feature type="binding site" evidence="6">
    <location>
        <position position="167"/>
    </location>
    <ligand>
        <name>a divalent metal cation</name>
        <dbReference type="ChEBI" id="CHEBI:60240"/>
        <label>2</label>
        <note>catalytic</note>
    </ligand>
</feature>
<comment type="similarity">
    <text evidence="6">Belongs to the peptidase M24A family. Methionine aminopeptidase type 1 subfamily.</text>
</comment>